<dbReference type="RefSeq" id="WP_270975131.1">
    <property type="nucleotide sequence ID" value="NZ_CP133407.1"/>
</dbReference>
<name>A0ABT9PGN2_9ACTO</name>
<protein>
    <submittedName>
        <fullName evidence="2">Fe-S cluster protein YjdI</fullName>
    </submittedName>
</protein>
<feature type="domain" description="Divergent 4Fe-4S mono-cluster" evidence="1">
    <location>
        <begin position="4"/>
        <end position="66"/>
    </location>
</feature>
<reference evidence="2 3" key="1">
    <citation type="submission" date="2023-07" db="EMBL/GenBank/DDBJ databases">
        <title>Sequencing the genomes of 1000 actinobacteria strains.</title>
        <authorList>
            <person name="Klenk H.-P."/>
        </authorList>
    </citation>
    <scope>NUCLEOTIDE SEQUENCE [LARGE SCALE GENOMIC DNA]</scope>
    <source>
        <strain evidence="2 3">DSM 19515</strain>
    </source>
</reference>
<gene>
    <name evidence="2" type="ORF">J2S45_000325</name>
</gene>
<evidence type="ECO:0000259" key="1">
    <source>
        <dbReference type="Pfam" id="PF06902"/>
    </source>
</evidence>
<sequence>MKEYKGKDIAIIWKPELCQHSTICWRTLPQVYNPKERPWIKPLNATTDELVAQINACPSGALSYRRLSEEEKATA</sequence>
<keyword evidence="3" id="KW-1185">Reference proteome</keyword>
<evidence type="ECO:0000313" key="3">
    <source>
        <dbReference type="Proteomes" id="UP001230145"/>
    </source>
</evidence>
<dbReference type="InterPro" id="IPR010693">
    <property type="entry name" value="Divergent_4Fe-4S_mono-cluster"/>
</dbReference>
<evidence type="ECO:0000313" key="2">
    <source>
        <dbReference type="EMBL" id="MDP9831646.1"/>
    </source>
</evidence>
<proteinExistence type="predicted"/>
<organism evidence="2 3">
    <name type="scientific">Trueperella abortisuis</name>
    <dbReference type="NCBI Taxonomy" id="445930"/>
    <lineage>
        <taxon>Bacteria</taxon>
        <taxon>Bacillati</taxon>
        <taxon>Actinomycetota</taxon>
        <taxon>Actinomycetes</taxon>
        <taxon>Actinomycetales</taxon>
        <taxon>Actinomycetaceae</taxon>
        <taxon>Trueperella</taxon>
    </lineage>
</organism>
<dbReference type="EMBL" id="JAUSQL010000001">
    <property type="protein sequence ID" value="MDP9831646.1"/>
    <property type="molecule type" value="Genomic_DNA"/>
</dbReference>
<dbReference type="Proteomes" id="UP001230145">
    <property type="component" value="Unassembled WGS sequence"/>
</dbReference>
<accession>A0ABT9PGN2</accession>
<dbReference type="Pfam" id="PF06902">
    <property type="entry name" value="Fer4_19"/>
    <property type="match status" value="1"/>
</dbReference>
<comment type="caution">
    <text evidence="2">The sequence shown here is derived from an EMBL/GenBank/DDBJ whole genome shotgun (WGS) entry which is preliminary data.</text>
</comment>